<keyword evidence="3" id="KW-1185">Reference proteome</keyword>
<dbReference type="InterPro" id="IPR034154">
    <property type="entry name" value="TOPRIM_DnaG/twinkle"/>
</dbReference>
<dbReference type="Proteomes" id="UP000706039">
    <property type="component" value="Unassembled WGS sequence"/>
</dbReference>
<dbReference type="InterPro" id="IPR045455">
    <property type="entry name" value="NrS-1_pol-like_helicase"/>
</dbReference>
<accession>A0ABS7PRP0</accession>
<evidence type="ECO:0000259" key="1">
    <source>
        <dbReference type="Pfam" id="PF19263"/>
    </source>
</evidence>
<dbReference type="Gene3D" id="3.40.50.300">
    <property type="entry name" value="P-loop containing nucleotide triphosphate hydrolases"/>
    <property type="match status" value="1"/>
</dbReference>
<feature type="domain" description="NrS-1 polymerase-like helicase" evidence="1">
    <location>
        <begin position="624"/>
        <end position="731"/>
    </location>
</feature>
<evidence type="ECO:0000313" key="2">
    <source>
        <dbReference type="EMBL" id="MBY8823846.1"/>
    </source>
</evidence>
<protein>
    <submittedName>
        <fullName evidence="2">DUF5906 domain-containing protein</fullName>
    </submittedName>
</protein>
<dbReference type="RefSeq" id="WP_222990958.1">
    <property type="nucleotide sequence ID" value="NZ_JAINVV010000008.1"/>
</dbReference>
<proteinExistence type="predicted"/>
<dbReference type="Pfam" id="PF19263">
    <property type="entry name" value="DUF5906"/>
    <property type="match status" value="1"/>
</dbReference>
<dbReference type="CDD" id="cd01029">
    <property type="entry name" value="TOPRIM_primases"/>
    <property type="match status" value="1"/>
</dbReference>
<reference evidence="2 3" key="1">
    <citation type="submission" date="2021-08" db="EMBL/GenBank/DDBJ databases">
        <authorList>
            <person name="Tuo L."/>
        </authorList>
    </citation>
    <scope>NUCLEOTIDE SEQUENCE [LARGE SCALE GENOMIC DNA]</scope>
    <source>
        <strain evidence="2 3">JCM 31229</strain>
    </source>
</reference>
<name>A0ABS7PRP0_9SPHN</name>
<evidence type="ECO:0000313" key="3">
    <source>
        <dbReference type="Proteomes" id="UP000706039"/>
    </source>
</evidence>
<organism evidence="2 3">
    <name type="scientific">Sphingomonas colocasiae</name>
    <dbReference type="NCBI Taxonomy" id="1848973"/>
    <lineage>
        <taxon>Bacteria</taxon>
        <taxon>Pseudomonadati</taxon>
        <taxon>Pseudomonadota</taxon>
        <taxon>Alphaproteobacteria</taxon>
        <taxon>Sphingomonadales</taxon>
        <taxon>Sphingomonadaceae</taxon>
        <taxon>Sphingomonas</taxon>
    </lineage>
</organism>
<dbReference type="InterPro" id="IPR027417">
    <property type="entry name" value="P-loop_NTPase"/>
</dbReference>
<gene>
    <name evidence="2" type="ORF">K7G82_16190</name>
</gene>
<comment type="caution">
    <text evidence="2">The sequence shown here is derived from an EMBL/GenBank/DDBJ whole genome shotgun (WGS) entry which is preliminary data.</text>
</comment>
<dbReference type="EMBL" id="JAINVV010000008">
    <property type="protein sequence ID" value="MBY8823846.1"/>
    <property type="molecule type" value="Genomic_DNA"/>
</dbReference>
<sequence>MEIFDSENAGEVPFEALSSELRAYLGGIQPWGNPSYLANEMGADTPVIPWREGMPPSTFSCPCCKGGTVIATAHRNTAGVMTLTCDRGCSQHRVATKSKRVAPRAFRYNDDLLEPMPHAMLEAISARLNEGVYNADYPDVMRMLDLIRGKAQKKTMYRATTSSGTIAVVVRGDWTEAGANSKIIRQVHAVRNVDGNVVAVVGLPKGPWPLVGQDEVLSRTDAPILHVEGEKTREAAGALFPSFVPTTSLCGAQNPHHSDWSCMHDRDVTIVGDNDAAGKQYAESVAAQAFAVRARSVRIVKLPSGLPDGWDLADALENGVSAEDLAVAVTNAPAVEWDAVKHAMRSQHDVLHWPPLRLPDGHLRNKHHVVSAVEEALKRIDSGCRRGTWLGILGCIFHAFGTDGLGIAIAWSKSDRERHGKFCEGEVEQIFDQFVLQPFPTPMLVRDLFWRAWRESSAKSDDGNGWRPAPDAIAEAELAAFEAEHRKFQQGDNVKIGVQKRMEDGSYQVERVSEDTMKTLYKSRRVKGFDGKKEMSIFDLWSLHQRISPQELVFRPGLEVGPSQFNMFQGFKIRPVKNAGSYREFRILIDRISAENEIRNDYLWKLLAYRFQNLNTFVPVAVIFRGPRGAMKTTLTTVIRNLLAPYSVSISDPDNLAGRNNGILQDKLFVQAEEIEVRTEDQNRRLNNYITNDMIDYIDKYKAQWTGENRTFMAMTSNAFSPVKIAPDDRRYLVLNVSDPFNGDEEARGKVWLRMHAELESGGYEALMYDLLHTDLSGFNVRAIPKTPLFRELASYDMDKEPVVSWWHEILLDGGIEWADGAVNAWTDPVAKDALYQRYRGWCEDNGTAARTSILSKSMWAKRLKEITGGKLTATRVRQSDGSRKWFFVFPSYEECCAAFEREFRTTIERAPAPDRVQPKM</sequence>